<organism evidence="2 3">
    <name type="scientific">Massariosphaeria phaeospora</name>
    <dbReference type="NCBI Taxonomy" id="100035"/>
    <lineage>
        <taxon>Eukaryota</taxon>
        <taxon>Fungi</taxon>
        <taxon>Dikarya</taxon>
        <taxon>Ascomycota</taxon>
        <taxon>Pezizomycotina</taxon>
        <taxon>Dothideomycetes</taxon>
        <taxon>Pleosporomycetidae</taxon>
        <taxon>Pleosporales</taxon>
        <taxon>Pleosporales incertae sedis</taxon>
        <taxon>Massariosphaeria</taxon>
    </lineage>
</organism>
<accession>A0A7C8IJG1</accession>
<evidence type="ECO:0000313" key="2">
    <source>
        <dbReference type="EMBL" id="KAF2874347.1"/>
    </source>
</evidence>
<dbReference type="OrthoDB" id="3548654at2759"/>
<evidence type="ECO:0000259" key="1">
    <source>
        <dbReference type="Pfam" id="PF06985"/>
    </source>
</evidence>
<keyword evidence="3" id="KW-1185">Reference proteome</keyword>
<evidence type="ECO:0000313" key="3">
    <source>
        <dbReference type="Proteomes" id="UP000481861"/>
    </source>
</evidence>
<dbReference type="PANTHER" id="PTHR24148">
    <property type="entry name" value="ANKYRIN REPEAT DOMAIN-CONTAINING PROTEIN 39 HOMOLOG-RELATED"/>
    <property type="match status" value="1"/>
</dbReference>
<reference evidence="2 3" key="1">
    <citation type="submission" date="2020-01" db="EMBL/GenBank/DDBJ databases">
        <authorList>
            <consortium name="DOE Joint Genome Institute"/>
            <person name="Haridas S."/>
            <person name="Albert R."/>
            <person name="Binder M."/>
            <person name="Bloem J."/>
            <person name="Labutti K."/>
            <person name="Salamov A."/>
            <person name="Andreopoulos B."/>
            <person name="Baker S.E."/>
            <person name="Barry K."/>
            <person name="Bills G."/>
            <person name="Bluhm B.H."/>
            <person name="Cannon C."/>
            <person name="Castanera R."/>
            <person name="Culley D.E."/>
            <person name="Daum C."/>
            <person name="Ezra D."/>
            <person name="Gonzalez J.B."/>
            <person name="Henrissat B."/>
            <person name="Kuo A."/>
            <person name="Liang C."/>
            <person name="Lipzen A."/>
            <person name="Lutzoni F."/>
            <person name="Magnuson J."/>
            <person name="Mondo S."/>
            <person name="Nolan M."/>
            <person name="Ohm R."/>
            <person name="Pangilinan J."/>
            <person name="Park H.-J.H."/>
            <person name="Ramirez L."/>
            <person name="Alfaro M."/>
            <person name="Sun H."/>
            <person name="Tritt A."/>
            <person name="Yoshinaga Y."/>
            <person name="Zwiers L.-H.L."/>
            <person name="Turgeon B.G."/>
            <person name="Goodwin S.B."/>
            <person name="Spatafora J.W."/>
            <person name="Crous P.W."/>
            <person name="Grigoriev I.V."/>
        </authorList>
    </citation>
    <scope>NUCLEOTIDE SEQUENCE [LARGE SCALE GENOMIC DNA]</scope>
    <source>
        <strain evidence="2 3">CBS 611.86</strain>
    </source>
</reference>
<dbReference type="AlphaFoldDB" id="A0A7C8IJG1"/>
<comment type="caution">
    <text evidence="2">The sequence shown here is derived from an EMBL/GenBank/DDBJ whole genome shotgun (WGS) entry which is preliminary data.</text>
</comment>
<dbReference type="Pfam" id="PF26639">
    <property type="entry name" value="Het-6_barrel"/>
    <property type="match status" value="1"/>
</dbReference>
<dbReference type="InterPro" id="IPR010730">
    <property type="entry name" value="HET"/>
</dbReference>
<sequence>MGVPKVVVNDELSSATPAIPASGFLSGRPYSYRKQLGPSEIRLIRILPATTTMIRCKVITLRLSELEPYIAISYAWGDSGDKHEIELDGVETRITSSLHGALKALRRRKSPVLVWADYISINQDDNEEKKWQVQRMADIYAQAESVAIWLGPESDESHLAMHLLGTVADYEDSPNDVADIIKSLQWEDCIEATVSLFERDYWKRLWVVQEVFNAQKKQVYCGPSIIDWSVFEVASNAFDRQRYHLDRHYSGGTRSGNRYNVSSDGRTYSEVLANQGPRTFTDLKSISPIGKKSLLEALLRCRTKLSANPRDKVYGLLGIMTREVQEHFPPDYNISVKKLYTNIVDFIVRTTERLDVLREAIYFPLCTNTNNLPTWVPDWSHIPQVAGLNASFGFSASGSTKAKFNFIVNNGVTNKIEIDAIEIDKIHSHGIAVGTLCAMADYFMAFLHWRALLLEYLDKCGIAGQDHARAQDTFCRTLCLDHVPRTWKDPKQWTAVCYHVFASLITERLRYIPLDSELRHYATTDVGVESDARRRVLYQNCGRRMQGRCFCITQRGFMGLGTGFMGVEDIVVVPLGCSTPLILRPEGKEYRIVGDVYIDGYMQGEAVAMRDAGKLEQKTYTLH</sequence>
<name>A0A7C8IJG1_9PLEO</name>
<dbReference type="PANTHER" id="PTHR24148:SF73">
    <property type="entry name" value="HET DOMAIN PROTEIN (AFU_ORTHOLOGUE AFUA_8G01020)"/>
    <property type="match status" value="1"/>
</dbReference>
<dbReference type="InterPro" id="IPR052895">
    <property type="entry name" value="HetReg/Transcr_Mod"/>
</dbReference>
<dbReference type="Proteomes" id="UP000481861">
    <property type="component" value="Unassembled WGS sequence"/>
</dbReference>
<dbReference type="Pfam" id="PF06985">
    <property type="entry name" value="HET"/>
    <property type="match status" value="1"/>
</dbReference>
<feature type="domain" description="Heterokaryon incompatibility" evidence="1">
    <location>
        <begin position="69"/>
        <end position="210"/>
    </location>
</feature>
<gene>
    <name evidence="2" type="ORF">BDV95DRAFT_488259</name>
</gene>
<protein>
    <submittedName>
        <fullName evidence="2">Heterokaryon incompatibility protein-domain-containing protein</fullName>
    </submittedName>
</protein>
<dbReference type="EMBL" id="JAADJZ010000006">
    <property type="protein sequence ID" value="KAF2874347.1"/>
    <property type="molecule type" value="Genomic_DNA"/>
</dbReference>
<proteinExistence type="predicted"/>